<organism evidence="1 2">
    <name type="scientific">Paraburkholderia piptadeniae</name>
    <dbReference type="NCBI Taxonomy" id="1701573"/>
    <lineage>
        <taxon>Bacteria</taxon>
        <taxon>Pseudomonadati</taxon>
        <taxon>Pseudomonadota</taxon>
        <taxon>Betaproteobacteria</taxon>
        <taxon>Burkholderiales</taxon>
        <taxon>Burkholderiaceae</taxon>
        <taxon>Paraburkholderia</taxon>
    </lineage>
</organism>
<name>A0A1N7SVS8_9BURK</name>
<gene>
    <name evidence="1" type="ORF">BN2476_1240047</name>
</gene>
<dbReference type="AlphaFoldDB" id="A0A1N7SVS8"/>
<evidence type="ECO:0000313" key="2">
    <source>
        <dbReference type="Proteomes" id="UP000195569"/>
    </source>
</evidence>
<sequence length="83" mass="9508">MALHPGPSAPGLEEVVLMIRTWPPRRRRHFYATPHTGRAQQVLRSVHGSALAIATARTELLQDQEALYDKVFFWVCRKTISIR</sequence>
<evidence type="ECO:0000313" key="1">
    <source>
        <dbReference type="EMBL" id="SIT51586.1"/>
    </source>
</evidence>
<protein>
    <submittedName>
        <fullName evidence="1">Uncharacterized protein</fullName>
    </submittedName>
</protein>
<keyword evidence="2" id="KW-1185">Reference proteome</keyword>
<proteinExistence type="predicted"/>
<dbReference type="Proteomes" id="UP000195569">
    <property type="component" value="Unassembled WGS sequence"/>
</dbReference>
<comment type="caution">
    <text evidence="1">The sequence shown here is derived from an EMBL/GenBank/DDBJ whole genome shotgun (WGS) entry which is preliminary data.</text>
</comment>
<accession>A0A1N7SVS8</accession>
<reference evidence="1" key="1">
    <citation type="submission" date="2016-12" db="EMBL/GenBank/DDBJ databases">
        <authorList>
            <person name="Moulin L."/>
        </authorList>
    </citation>
    <scope>NUCLEOTIDE SEQUENCE [LARGE SCALE GENOMIC DNA]</scope>
    <source>
        <strain evidence="1">STM 7183</strain>
    </source>
</reference>
<dbReference type="EMBL" id="CYGY02000124">
    <property type="protein sequence ID" value="SIT51586.1"/>
    <property type="molecule type" value="Genomic_DNA"/>
</dbReference>